<dbReference type="InterPro" id="IPR009057">
    <property type="entry name" value="Homeodomain-like_sf"/>
</dbReference>
<evidence type="ECO:0000256" key="2">
    <source>
        <dbReference type="ARBA" id="ARBA00023163"/>
    </source>
</evidence>
<dbReference type="Pfam" id="PF12833">
    <property type="entry name" value="HTH_18"/>
    <property type="match status" value="1"/>
</dbReference>
<evidence type="ECO:0000259" key="3">
    <source>
        <dbReference type="PROSITE" id="PS01124"/>
    </source>
</evidence>
<dbReference type="EMBL" id="CP041406">
    <property type="protein sequence ID" value="QOP45384.1"/>
    <property type="molecule type" value="Genomic_DNA"/>
</dbReference>
<reference evidence="4 5" key="1">
    <citation type="submission" date="2019-07" db="EMBL/GenBank/DDBJ databases">
        <title>Sulfurimonas paralvinellae sp. nov., a novel mesophilic, hydrogen- and sulfur-oxidizing chemolithoautotroph within the Epsilonproteo- bacteria isolated from a deep-sea hydrothermal vent polychaete nest, reclassification of Thiomicrospira denitrificans as Sulfurimonas denitrificans comb. nov. and emended description of the genus Sulfurimonas.</title>
        <authorList>
            <person name="Wang S."/>
            <person name="Jiang L."/>
            <person name="Shao Z."/>
        </authorList>
    </citation>
    <scope>NUCLEOTIDE SEQUENCE [LARGE SCALE GENOMIC DNA]</scope>
    <source>
        <strain evidence="4 5">GO25</strain>
    </source>
</reference>
<protein>
    <submittedName>
        <fullName evidence="4">Helix-turn-helix transcriptional regulator</fullName>
    </submittedName>
</protein>
<evidence type="ECO:0000313" key="4">
    <source>
        <dbReference type="EMBL" id="QOP45384.1"/>
    </source>
</evidence>
<dbReference type="SMART" id="SM00342">
    <property type="entry name" value="HTH_ARAC"/>
    <property type="match status" value="1"/>
</dbReference>
<dbReference type="KEGG" id="spal:FM071_03465"/>
<evidence type="ECO:0000313" key="5">
    <source>
        <dbReference type="Proteomes" id="UP000593580"/>
    </source>
</evidence>
<keyword evidence="1" id="KW-0805">Transcription regulation</keyword>
<dbReference type="PROSITE" id="PS01124">
    <property type="entry name" value="HTH_ARAC_FAMILY_2"/>
    <property type="match status" value="1"/>
</dbReference>
<keyword evidence="5" id="KW-1185">Reference proteome</keyword>
<keyword evidence="2" id="KW-0804">Transcription</keyword>
<accession>A0A7M1B6P0</accession>
<dbReference type="InterPro" id="IPR053142">
    <property type="entry name" value="PchR_regulatory_protein"/>
</dbReference>
<dbReference type="PANTHER" id="PTHR47893">
    <property type="entry name" value="REGULATORY PROTEIN PCHR"/>
    <property type="match status" value="1"/>
</dbReference>
<organism evidence="4 5">
    <name type="scientific">Sulfurimonas paralvinellae</name>
    <dbReference type="NCBI Taxonomy" id="317658"/>
    <lineage>
        <taxon>Bacteria</taxon>
        <taxon>Pseudomonadati</taxon>
        <taxon>Campylobacterota</taxon>
        <taxon>Epsilonproteobacteria</taxon>
        <taxon>Campylobacterales</taxon>
        <taxon>Sulfurimonadaceae</taxon>
        <taxon>Sulfurimonas</taxon>
    </lineage>
</organism>
<dbReference type="InterPro" id="IPR018060">
    <property type="entry name" value="HTH_AraC"/>
</dbReference>
<dbReference type="SUPFAM" id="SSF46689">
    <property type="entry name" value="Homeodomain-like"/>
    <property type="match status" value="2"/>
</dbReference>
<dbReference type="PANTHER" id="PTHR47893:SF1">
    <property type="entry name" value="REGULATORY PROTEIN PCHR"/>
    <property type="match status" value="1"/>
</dbReference>
<dbReference type="AlphaFoldDB" id="A0A7M1B6P0"/>
<dbReference type="GO" id="GO:0003700">
    <property type="term" value="F:DNA-binding transcription factor activity"/>
    <property type="evidence" value="ECO:0007669"/>
    <property type="project" value="InterPro"/>
</dbReference>
<gene>
    <name evidence="4" type="ORF">FM071_03465</name>
</gene>
<dbReference type="GO" id="GO:0043565">
    <property type="term" value="F:sequence-specific DNA binding"/>
    <property type="evidence" value="ECO:0007669"/>
    <property type="project" value="InterPro"/>
</dbReference>
<name>A0A7M1B6P0_9BACT</name>
<proteinExistence type="predicted"/>
<evidence type="ECO:0000256" key="1">
    <source>
        <dbReference type="ARBA" id="ARBA00023015"/>
    </source>
</evidence>
<feature type="domain" description="HTH araC/xylS-type" evidence="3">
    <location>
        <begin position="207"/>
        <end position="305"/>
    </location>
</feature>
<dbReference type="Proteomes" id="UP000593580">
    <property type="component" value="Chromosome"/>
</dbReference>
<sequence>MESFFFNITDASYKVTMEYENQEEYVKRVDISNGIVFYDIFLNSFGANQSFDIKNLDRLVAIIVVNQGNISLLDNISETNYLLKENTISIFESSRQNFSFMINSKIKIFAIFIADFILKRYLSSDKNEVIDFLYANIQDEVSCMLVDVQPIDALSLYIIEKILYKNEDNFMKSIKCEHSILEFMIHRFSLIDRLNDTLDIDEKHIAKSARDILLKNYMTPPHIKELAHLCATNETKLKQIFKKAYKTTIYAYIQKLRLEKANLLLRDKLCTIGEVAKEVGYKHQGNFSKRFFEYYGVYPKELLKK</sequence>
<dbReference type="Gene3D" id="1.10.10.60">
    <property type="entry name" value="Homeodomain-like"/>
    <property type="match status" value="1"/>
</dbReference>